<feature type="chain" id="PRO_5015145194" description="Argininosuccinate lyase" evidence="1">
    <location>
        <begin position="26"/>
        <end position="113"/>
    </location>
</feature>
<gene>
    <name evidence="2" type="ORF">C7I85_27240</name>
</gene>
<protein>
    <recommendedName>
        <fullName evidence="4">Argininosuccinate lyase</fullName>
    </recommendedName>
</protein>
<keyword evidence="3" id="KW-1185">Reference proteome</keyword>
<name>A0A2P7RXI8_9HYPH</name>
<dbReference type="OrthoDB" id="4736977at2"/>
<evidence type="ECO:0000313" key="3">
    <source>
        <dbReference type="Proteomes" id="UP000240653"/>
    </source>
</evidence>
<dbReference type="EMBL" id="PXYL01000025">
    <property type="protein sequence ID" value="PSJ54940.1"/>
    <property type="molecule type" value="Genomic_DNA"/>
</dbReference>
<dbReference type="RefSeq" id="WP_106727146.1">
    <property type="nucleotide sequence ID" value="NZ_PXYL01000025.1"/>
</dbReference>
<proteinExistence type="predicted"/>
<dbReference type="AlphaFoldDB" id="A0A2P7RXI8"/>
<dbReference type="Proteomes" id="UP000240653">
    <property type="component" value="Unassembled WGS sequence"/>
</dbReference>
<reference evidence="2 3" key="1">
    <citation type="submission" date="2018-03" db="EMBL/GenBank/DDBJ databases">
        <title>The draft genome of Mesorhizobium soli JCM 19897.</title>
        <authorList>
            <person name="Li L."/>
            <person name="Liu L."/>
            <person name="Liang L."/>
            <person name="Wang T."/>
            <person name="Zhang X."/>
        </authorList>
    </citation>
    <scope>NUCLEOTIDE SEQUENCE [LARGE SCALE GENOMIC DNA]</scope>
    <source>
        <strain evidence="2 3">JCM 19897</strain>
    </source>
</reference>
<accession>A0A2P7RXI8</accession>
<feature type="signal peptide" evidence="1">
    <location>
        <begin position="1"/>
        <end position="25"/>
    </location>
</feature>
<organism evidence="2 3">
    <name type="scientific">Pseudaminobacter soli</name>
    <name type="common">ex Li et al. 2025</name>
    <dbReference type="NCBI Taxonomy" id="1295366"/>
    <lineage>
        <taxon>Bacteria</taxon>
        <taxon>Pseudomonadati</taxon>
        <taxon>Pseudomonadota</taxon>
        <taxon>Alphaproteobacteria</taxon>
        <taxon>Hyphomicrobiales</taxon>
        <taxon>Phyllobacteriaceae</taxon>
        <taxon>Pseudaminobacter</taxon>
    </lineage>
</organism>
<sequence length="113" mass="12026">MTFDVRAIAAGAVAVCLASAVSAKAEDLVFTLTNGTGSVLTEFYTSPTGVDNWEADVLGRDVLNPGESATVTIADGRSVCNYDMRFEFTEDSDLTTTTDTQNLCDLGSYTIHE</sequence>
<keyword evidence="1" id="KW-0732">Signal</keyword>
<evidence type="ECO:0000256" key="1">
    <source>
        <dbReference type="SAM" id="SignalP"/>
    </source>
</evidence>
<evidence type="ECO:0000313" key="2">
    <source>
        <dbReference type="EMBL" id="PSJ54940.1"/>
    </source>
</evidence>
<evidence type="ECO:0008006" key="4">
    <source>
        <dbReference type="Google" id="ProtNLM"/>
    </source>
</evidence>
<comment type="caution">
    <text evidence="2">The sequence shown here is derived from an EMBL/GenBank/DDBJ whole genome shotgun (WGS) entry which is preliminary data.</text>
</comment>